<dbReference type="SUPFAM" id="SSF46689">
    <property type="entry name" value="Homeodomain-like"/>
    <property type="match status" value="1"/>
</dbReference>
<dbReference type="InterPro" id="IPR001647">
    <property type="entry name" value="HTH_TetR"/>
</dbReference>
<dbReference type="GO" id="GO:0000976">
    <property type="term" value="F:transcription cis-regulatory region binding"/>
    <property type="evidence" value="ECO:0007669"/>
    <property type="project" value="TreeGrafter"/>
</dbReference>
<dbReference type="RefSeq" id="WP_096609694.1">
    <property type="nucleotide sequence ID" value="NZ_NWVD01000001.1"/>
</dbReference>
<evidence type="ECO:0000256" key="2">
    <source>
        <dbReference type="ARBA" id="ARBA00023125"/>
    </source>
</evidence>
<dbReference type="PRINTS" id="PR00455">
    <property type="entry name" value="HTHTETR"/>
</dbReference>
<keyword evidence="3" id="KW-0804">Transcription</keyword>
<comment type="caution">
    <text evidence="7">The sequence shown here is derived from an EMBL/GenBank/DDBJ whole genome shotgun (WGS) entry which is preliminary data.</text>
</comment>
<evidence type="ECO:0000256" key="3">
    <source>
        <dbReference type="ARBA" id="ARBA00023163"/>
    </source>
</evidence>
<accession>A0A2A4I0H9</accession>
<evidence type="ECO:0000259" key="6">
    <source>
        <dbReference type="PROSITE" id="PS50977"/>
    </source>
</evidence>
<evidence type="ECO:0000256" key="1">
    <source>
        <dbReference type="ARBA" id="ARBA00023015"/>
    </source>
</evidence>
<dbReference type="InterPro" id="IPR009057">
    <property type="entry name" value="Homeodomain-like_sf"/>
</dbReference>
<sequence length="210" mass="23073">MMHTDMDAPPAPLERGEKANARREKVVQAARVLFAEQGFHATGMAAISQASGVLVGQIYRDFANKEAIVAAIVERDLDEYLREGELHETCACDDPAALRAWVDRFVASGEIPDLALIAEIMAEAARNVRVADIFRQLEARLHDRLVDALRILAPHANGRRFDCVAETILILAGGIFHHRLAHDGAIDDDVLERLLKIAANEIDALIDQPA</sequence>
<dbReference type="Proteomes" id="UP000218784">
    <property type="component" value="Unassembled WGS sequence"/>
</dbReference>
<evidence type="ECO:0000313" key="8">
    <source>
        <dbReference type="Proteomes" id="UP000218784"/>
    </source>
</evidence>
<protein>
    <submittedName>
        <fullName evidence="7">TetR family transcriptional regulator</fullName>
    </submittedName>
</protein>
<evidence type="ECO:0000256" key="4">
    <source>
        <dbReference type="PROSITE-ProRule" id="PRU00335"/>
    </source>
</evidence>
<dbReference type="EMBL" id="NWVD01000001">
    <property type="protein sequence ID" value="PCG10134.1"/>
    <property type="molecule type" value="Genomic_DNA"/>
</dbReference>
<evidence type="ECO:0000256" key="5">
    <source>
        <dbReference type="SAM" id="MobiDB-lite"/>
    </source>
</evidence>
<dbReference type="InterPro" id="IPR050109">
    <property type="entry name" value="HTH-type_TetR-like_transc_reg"/>
</dbReference>
<evidence type="ECO:0000313" key="7">
    <source>
        <dbReference type="EMBL" id="PCG10134.1"/>
    </source>
</evidence>
<dbReference type="PROSITE" id="PS50977">
    <property type="entry name" value="HTH_TETR_2"/>
    <property type="match status" value="1"/>
</dbReference>
<feature type="domain" description="HTH tetR-type" evidence="6">
    <location>
        <begin position="20"/>
        <end position="80"/>
    </location>
</feature>
<dbReference type="PANTHER" id="PTHR30055">
    <property type="entry name" value="HTH-TYPE TRANSCRIPTIONAL REGULATOR RUTR"/>
    <property type="match status" value="1"/>
</dbReference>
<name>A0A2A4I0H9_9SPHN</name>
<reference evidence="7 8" key="1">
    <citation type="submission" date="2017-09" db="EMBL/GenBank/DDBJ databases">
        <title>Sphingomonas ginsenosidimutans KACC 14949, whole genome shotgun sequence.</title>
        <authorList>
            <person name="Feng G."/>
            <person name="Zhu H."/>
        </authorList>
    </citation>
    <scope>NUCLEOTIDE SEQUENCE [LARGE SCALE GENOMIC DNA]</scope>
    <source>
        <strain evidence="7 8">KACC 14949</strain>
    </source>
</reference>
<feature type="region of interest" description="Disordered" evidence="5">
    <location>
        <begin position="1"/>
        <end position="20"/>
    </location>
</feature>
<keyword evidence="2 4" id="KW-0238">DNA-binding</keyword>
<dbReference type="GO" id="GO:0003700">
    <property type="term" value="F:DNA-binding transcription factor activity"/>
    <property type="evidence" value="ECO:0007669"/>
    <property type="project" value="TreeGrafter"/>
</dbReference>
<dbReference type="AlphaFoldDB" id="A0A2A4I0H9"/>
<feature type="DNA-binding region" description="H-T-H motif" evidence="4">
    <location>
        <begin position="43"/>
        <end position="62"/>
    </location>
</feature>
<gene>
    <name evidence="7" type="ORF">COA17_01330</name>
</gene>
<dbReference type="PANTHER" id="PTHR30055:SF234">
    <property type="entry name" value="HTH-TYPE TRANSCRIPTIONAL REGULATOR BETI"/>
    <property type="match status" value="1"/>
</dbReference>
<proteinExistence type="predicted"/>
<dbReference type="Gene3D" id="1.10.357.10">
    <property type="entry name" value="Tetracycline Repressor, domain 2"/>
    <property type="match status" value="1"/>
</dbReference>
<organism evidence="7 8">
    <name type="scientific">Sphingomonas ginsenosidimutans</name>
    <dbReference type="NCBI Taxonomy" id="862134"/>
    <lineage>
        <taxon>Bacteria</taxon>
        <taxon>Pseudomonadati</taxon>
        <taxon>Pseudomonadota</taxon>
        <taxon>Alphaproteobacteria</taxon>
        <taxon>Sphingomonadales</taxon>
        <taxon>Sphingomonadaceae</taxon>
        <taxon>Sphingomonas</taxon>
    </lineage>
</organism>
<keyword evidence="8" id="KW-1185">Reference proteome</keyword>
<dbReference type="Pfam" id="PF00440">
    <property type="entry name" value="TetR_N"/>
    <property type="match status" value="1"/>
</dbReference>
<keyword evidence="1" id="KW-0805">Transcription regulation</keyword>